<dbReference type="AlphaFoldDB" id="A0A411YE17"/>
<gene>
    <name evidence="2" type="ORF">ER308_07745</name>
</gene>
<proteinExistence type="predicted"/>
<keyword evidence="2" id="KW-0808">Transferase</keyword>
<evidence type="ECO:0000313" key="2">
    <source>
        <dbReference type="EMBL" id="QBI19455.1"/>
    </source>
</evidence>
<keyword evidence="2" id="KW-0489">Methyltransferase</keyword>
<dbReference type="Proteomes" id="UP000291469">
    <property type="component" value="Chromosome"/>
</dbReference>
<reference evidence="2 3" key="1">
    <citation type="submission" date="2019-01" db="EMBL/GenBank/DDBJ databases">
        <title>Egibacter rhizosphaerae EGI 80759T.</title>
        <authorList>
            <person name="Chen D.-D."/>
            <person name="Tian Y."/>
            <person name="Jiao J.-Y."/>
            <person name="Zhang X.-T."/>
            <person name="Zhang Y.-G."/>
            <person name="Zhang Y."/>
            <person name="Xiao M."/>
            <person name="Shu W.-S."/>
            <person name="Li W.-J."/>
        </authorList>
    </citation>
    <scope>NUCLEOTIDE SEQUENCE [LARGE SCALE GENOMIC DNA]</scope>
    <source>
        <strain evidence="2 3">EGI 80759</strain>
    </source>
</reference>
<dbReference type="OrthoDB" id="3172472at2"/>
<protein>
    <submittedName>
        <fullName evidence="2">Class I SAM-dependent methyltransferase</fullName>
    </submittedName>
</protein>
<dbReference type="GO" id="GO:0008168">
    <property type="term" value="F:methyltransferase activity"/>
    <property type="evidence" value="ECO:0007669"/>
    <property type="project" value="UniProtKB-KW"/>
</dbReference>
<dbReference type="EMBL" id="CP036402">
    <property type="protein sequence ID" value="QBI19455.1"/>
    <property type="molecule type" value="Genomic_DNA"/>
</dbReference>
<keyword evidence="3" id="KW-1185">Reference proteome</keyword>
<evidence type="ECO:0000313" key="3">
    <source>
        <dbReference type="Proteomes" id="UP000291469"/>
    </source>
</evidence>
<sequence>MDDPTQYGRDWAEDYDELHGADPNPTVDAVSDLAGGGPVLEFGVGTGRIALPLADRGLEVVGIDASPEMLARLRAKPGSEGIEGIEGDFVEVAVDRRFTIVLLAANTLFGLPTQEVQVVCFTNAARHLTPDGAFVLDGFVPDPGRFDRGQRTQSMRAGGNEVLLESSLHDPVTQRVDSTILRLGREGARTYPVSVRYAWPTELDLMARLAGLRLAERWGGWRREPFTASSGMHVSIYRPA</sequence>
<dbReference type="InterPro" id="IPR041698">
    <property type="entry name" value="Methyltransf_25"/>
</dbReference>
<dbReference type="Pfam" id="PF13649">
    <property type="entry name" value="Methyltransf_25"/>
    <property type="match status" value="1"/>
</dbReference>
<dbReference type="RefSeq" id="WP_131154452.1">
    <property type="nucleotide sequence ID" value="NZ_CP036402.1"/>
</dbReference>
<dbReference type="Gene3D" id="3.40.50.150">
    <property type="entry name" value="Vaccinia Virus protein VP39"/>
    <property type="match status" value="1"/>
</dbReference>
<dbReference type="CDD" id="cd02440">
    <property type="entry name" value="AdoMet_MTases"/>
    <property type="match status" value="1"/>
</dbReference>
<name>A0A411YE17_9ACTN</name>
<evidence type="ECO:0000259" key="1">
    <source>
        <dbReference type="Pfam" id="PF13649"/>
    </source>
</evidence>
<organism evidence="2 3">
    <name type="scientific">Egibacter rhizosphaerae</name>
    <dbReference type="NCBI Taxonomy" id="1670831"/>
    <lineage>
        <taxon>Bacteria</taxon>
        <taxon>Bacillati</taxon>
        <taxon>Actinomycetota</taxon>
        <taxon>Nitriliruptoria</taxon>
        <taxon>Egibacterales</taxon>
        <taxon>Egibacteraceae</taxon>
        <taxon>Egibacter</taxon>
    </lineage>
</organism>
<accession>A0A411YE17</accession>
<dbReference type="SUPFAM" id="SSF53335">
    <property type="entry name" value="S-adenosyl-L-methionine-dependent methyltransferases"/>
    <property type="match status" value="1"/>
</dbReference>
<feature type="domain" description="Methyltransferase" evidence="1">
    <location>
        <begin position="39"/>
        <end position="132"/>
    </location>
</feature>
<dbReference type="KEGG" id="erz:ER308_07745"/>
<dbReference type="InterPro" id="IPR029063">
    <property type="entry name" value="SAM-dependent_MTases_sf"/>
</dbReference>
<dbReference type="GO" id="GO:0032259">
    <property type="term" value="P:methylation"/>
    <property type="evidence" value="ECO:0007669"/>
    <property type="project" value="UniProtKB-KW"/>
</dbReference>
<dbReference type="Gene3D" id="2.20.25.570">
    <property type="match status" value="1"/>
</dbReference>